<feature type="transmembrane region" description="Helical" evidence="6">
    <location>
        <begin position="472"/>
        <end position="493"/>
    </location>
</feature>
<comment type="subcellular location">
    <subcellularLocation>
        <location evidence="1">Membrane</location>
        <topology evidence="1">Multi-pass membrane protein</topology>
    </subcellularLocation>
</comment>
<feature type="transmembrane region" description="Helical" evidence="6">
    <location>
        <begin position="54"/>
        <end position="75"/>
    </location>
</feature>
<accession>A0A2G5HD79</accession>
<feature type="transmembrane region" description="Helical" evidence="6">
    <location>
        <begin position="246"/>
        <end position="264"/>
    </location>
</feature>
<feature type="transmembrane region" description="Helical" evidence="6">
    <location>
        <begin position="174"/>
        <end position="193"/>
    </location>
</feature>
<reference evidence="7 9" key="1">
    <citation type="submission" date="2015-10" db="EMBL/GenBank/DDBJ databases">
        <title>The cercosporin biosynthetic gene cluster was horizontally transferred to several fungal lineages and shown to be expanded in Cercospora beticola based on microsynteny with recipient genomes.</title>
        <authorList>
            <person name="De Jonge R."/>
            <person name="Ebert M.K."/>
            <person name="Suttle J.C."/>
            <person name="Jurick Ii W.M."/>
            <person name="Secor G.A."/>
            <person name="Thomma B.P."/>
            <person name="Van De Peer Y."/>
            <person name="Bolton M.D."/>
        </authorList>
    </citation>
    <scope>NUCLEOTIDE SEQUENCE [LARGE SCALE GENOMIC DNA]</scope>
    <source>
        <strain evidence="7 9">09-40</strain>
    </source>
</reference>
<dbReference type="GO" id="GO:0016020">
    <property type="term" value="C:membrane"/>
    <property type="evidence" value="ECO:0007669"/>
    <property type="project" value="UniProtKB-SubCell"/>
</dbReference>
<proteinExistence type="predicted"/>
<dbReference type="EMBL" id="LKMD01000107">
    <property type="protein sequence ID" value="PIA90479.1"/>
    <property type="molecule type" value="Genomic_DNA"/>
</dbReference>
<feature type="transmembrane region" description="Helical" evidence="6">
    <location>
        <begin position="392"/>
        <end position="414"/>
    </location>
</feature>
<dbReference type="OrthoDB" id="2417308at2759"/>
<dbReference type="AlphaFoldDB" id="A0A2G5HD79"/>
<name>A0A2G5HD79_CERBT</name>
<dbReference type="Gene3D" id="1.20.1740.10">
    <property type="entry name" value="Amino acid/polyamine transporter I"/>
    <property type="match status" value="1"/>
</dbReference>
<keyword evidence="5 6" id="KW-0472">Membrane</keyword>
<reference evidence="8 10" key="2">
    <citation type="submission" date="2023-09" db="EMBL/GenBank/DDBJ databases">
        <title>Complete-Gapless Cercospora beticola genome.</title>
        <authorList>
            <person name="Wyatt N.A."/>
            <person name="Spanner R.E."/>
            <person name="Bolton M.D."/>
        </authorList>
    </citation>
    <scope>NUCLEOTIDE SEQUENCE [LARGE SCALE GENOMIC DNA]</scope>
    <source>
        <strain evidence="8">Cb09-40</strain>
    </source>
</reference>
<feature type="transmembrane region" description="Helical" evidence="6">
    <location>
        <begin position="426"/>
        <end position="451"/>
    </location>
</feature>
<feature type="transmembrane region" description="Helical" evidence="6">
    <location>
        <begin position="505"/>
        <end position="523"/>
    </location>
</feature>
<evidence type="ECO:0000313" key="7">
    <source>
        <dbReference type="EMBL" id="PIA90479.1"/>
    </source>
</evidence>
<dbReference type="Proteomes" id="UP001302367">
    <property type="component" value="Chromosome 9"/>
</dbReference>
<gene>
    <name evidence="7" type="ORF">CB0940_11589</name>
    <name evidence="8" type="ORF">RHO25_013128</name>
</gene>
<evidence type="ECO:0000313" key="9">
    <source>
        <dbReference type="Proteomes" id="UP000230605"/>
    </source>
</evidence>
<feature type="transmembrane region" description="Helical" evidence="6">
    <location>
        <begin position="87"/>
        <end position="112"/>
    </location>
</feature>
<evidence type="ECO:0000313" key="10">
    <source>
        <dbReference type="Proteomes" id="UP001302367"/>
    </source>
</evidence>
<keyword evidence="4 6" id="KW-1133">Transmembrane helix</keyword>
<evidence type="ECO:0000256" key="3">
    <source>
        <dbReference type="ARBA" id="ARBA00022692"/>
    </source>
</evidence>
<sequence length="538" mass="59564">MSGESFKHHAPTGAVATQQSAIVVGDEDGGSIMSADEQLKALGHQPELRRTHTFWTLLALQTTILTTWSCNIVLYDYVFTLGGPMSMIYTTIIVGIGQTLLMASHAEYAGIWPHAGGQQFYTQRVAPARYMRFLSYVVGWCVLISEISTSSSSAVNSAEIMSAFIEYQYPDVAWKPWMTFLIYIVFLLGPVVTNLTPSILPHLSLWGGIFNMTGFAVWMAVFLAMAPRNSTEFVFTKFINESGWSSSGWLFFMAMYVPMYGLYGTDSTTHLVEEMKNPAKDGPRVMIWSMVISTVISFTSAIVMGFTTGNWQSEMQTTLPYFTWFVDTTESVIGGGTFCSIVNMGLNYLIIVHTNTAGSRLAWRMAKDNGLPFPRYFSHVSKRFGTPLRAMFAVLFLNVVAGRSPSLIVLTSILTSSGCLILFSDLAFWALISGGSLTLQIAYAVPVICVLCRGRKILPPRPWFDLGQCGLLINYISAAWACTTMLLFLFPQYVPVVGNIENMNWAPAIFGICVLVCGLYWIASGRKKYMMTCGDNDS</sequence>
<feature type="transmembrane region" description="Helical" evidence="6">
    <location>
        <begin position="133"/>
        <end position="154"/>
    </location>
</feature>
<feature type="transmembrane region" description="Helical" evidence="6">
    <location>
        <begin position="205"/>
        <end position="226"/>
    </location>
</feature>
<keyword evidence="2" id="KW-0813">Transport</keyword>
<dbReference type="PANTHER" id="PTHR45649">
    <property type="entry name" value="AMINO-ACID PERMEASE BAT1"/>
    <property type="match status" value="1"/>
</dbReference>
<keyword evidence="10" id="KW-1185">Reference proteome</keyword>
<dbReference type="Pfam" id="PF13520">
    <property type="entry name" value="AA_permease_2"/>
    <property type="match status" value="1"/>
</dbReference>
<evidence type="ECO:0000313" key="8">
    <source>
        <dbReference type="EMBL" id="WPB08462.1"/>
    </source>
</evidence>
<organism evidence="7 9">
    <name type="scientific">Cercospora beticola</name>
    <name type="common">Sugarbeet leaf spot fungus</name>
    <dbReference type="NCBI Taxonomy" id="122368"/>
    <lineage>
        <taxon>Eukaryota</taxon>
        <taxon>Fungi</taxon>
        <taxon>Dikarya</taxon>
        <taxon>Ascomycota</taxon>
        <taxon>Pezizomycotina</taxon>
        <taxon>Dothideomycetes</taxon>
        <taxon>Dothideomycetidae</taxon>
        <taxon>Mycosphaerellales</taxon>
        <taxon>Mycosphaerellaceae</taxon>
        <taxon>Cercospora</taxon>
    </lineage>
</organism>
<feature type="transmembrane region" description="Helical" evidence="6">
    <location>
        <begin position="331"/>
        <end position="351"/>
    </location>
</feature>
<dbReference type="GO" id="GO:0022857">
    <property type="term" value="F:transmembrane transporter activity"/>
    <property type="evidence" value="ECO:0007669"/>
    <property type="project" value="InterPro"/>
</dbReference>
<evidence type="ECO:0000256" key="2">
    <source>
        <dbReference type="ARBA" id="ARBA00022448"/>
    </source>
</evidence>
<dbReference type="PANTHER" id="PTHR45649:SF14">
    <property type="entry name" value="GABA PERMEASE"/>
    <property type="match status" value="1"/>
</dbReference>
<evidence type="ECO:0000256" key="6">
    <source>
        <dbReference type="SAM" id="Phobius"/>
    </source>
</evidence>
<keyword evidence="3 6" id="KW-0812">Transmembrane</keyword>
<dbReference type="Proteomes" id="UP000230605">
    <property type="component" value="Chromosome 9"/>
</dbReference>
<evidence type="ECO:0000256" key="4">
    <source>
        <dbReference type="ARBA" id="ARBA00022989"/>
    </source>
</evidence>
<dbReference type="InterPro" id="IPR002293">
    <property type="entry name" value="AA/rel_permease1"/>
</dbReference>
<evidence type="ECO:0000256" key="1">
    <source>
        <dbReference type="ARBA" id="ARBA00004141"/>
    </source>
</evidence>
<feature type="transmembrane region" description="Helical" evidence="6">
    <location>
        <begin position="285"/>
        <end position="311"/>
    </location>
</feature>
<dbReference type="EMBL" id="CP134192">
    <property type="protein sequence ID" value="WPB08462.1"/>
    <property type="molecule type" value="Genomic_DNA"/>
</dbReference>
<protein>
    <submittedName>
        <fullName evidence="7">Putative amino-acid permease</fullName>
    </submittedName>
</protein>
<evidence type="ECO:0000256" key="5">
    <source>
        <dbReference type="ARBA" id="ARBA00023136"/>
    </source>
</evidence>
<dbReference type="PIRSF" id="PIRSF006060">
    <property type="entry name" value="AA_transporter"/>
    <property type="match status" value="1"/>
</dbReference>